<accession>A0ABR2AKP9</accession>
<dbReference type="InterPro" id="IPR001480">
    <property type="entry name" value="Bulb-type_lectin_dom"/>
</dbReference>
<dbReference type="Proteomes" id="UP001472677">
    <property type="component" value="Unassembled WGS sequence"/>
</dbReference>
<dbReference type="PROSITE" id="PS50927">
    <property type="entry name" value="BULB_LECTIN"/>
    <property type="match status" value="1"/>
</dbReference>
<keyword evidence="2" id="KW-1015">Disulfide bond</keyword>
<evidence type="ECO:0000256" key="2">
    <source>
        <dbReference type="ARBA" id="ARBA00023157"/>
    </source>
</evidence>
<evidence type="ECO:0000313" key="6">
    <source>
        <dbReference type="Proteomes" id="UP001472677"/>
    </source>
</evidence>
<evidence type="ECO:0000313" key="5">
    <source>
        <dbReference type="EMBL" id="KAK8494153.1"/>
    </source>
</evidence>
<proteinExistence type="predicted"/>
<keyword evidence="1" id="KW-0732">Signal</keyword>
<evidence type="ECO:0000256" key="1">
    <source>
        <dbReference type="ARBA" id="ARBA00022729"/>
    </source>
</evidence>
<reference evidence="5 6" key="1">
    <citation type="journal article" date="2024" name="G3 (Bethesda)">
        <title>Genome assembly of Hibiscus sabdariffa L. provides insights into metabolisms of medicinal natural products.</title>
        <authorList>
            <person name="Kim T."/>
        </authorList>
    </citation>
    <scope>NUCLEOTIDE SEQUENCE [LARGE SCALE GENOMIC DNA]</scope>
    <source>
        <strain evidence="5">TK-2024</strain>
        <tissue evidence="5">Old leaves</tissue>
    </source>
</reference>
<protein>
    <recommendedName>
        <fullName evidence="4">Bulb-type lectin domain-containing protein</fullName>
    </recommendedName>
</protein>
<dbReference type="Pfam" id="PF01453">
    <property type="entry name" value="B_lectin"/>
    <property type="match status" value="1"/>
</dbReference>
<dbReference type="PANTHER" id="PTHR32444">
    <property type="entry name" value="BULB-TYPE LECTIN DOMAIN-CONTAINING PROTEIN"/>
    <property type="match status" value="1"/>
</dbReference>
<dbReference type="InterPro" id="IPR036426">
    <property type="entry name" value="Bulb-type_lectin_dom_sf"/>
</dbReference>
<comment type="caution">
    <text evidence="5">The sequence shown here is derived from an EMBL/GenBank/DDBJ whole genome shotgun (WGS) entry which is preliminary data.</text>
</comment>
<evidence type="ECO:0000259" key="4">
    <source>
        <dbReference type="PROSITE" id="PS50927"/>
    </source>
</evidence>
<dbReference type="EMBL" id="JBBPBM010000562">
    <property type="protein sequence ID" value="KAK8494153.1"/>
    <property type="molecule type" value="Genomic_DNA"/>
</dbReference>
<dbReference type="SUPFAM" id="SSF51110">
    <property type="entry name" value="alpha-D-mannose-specific plant lectins"/>
    <property type="match status" value="1"/>
</dbReference>
<keyword evidence="3" id="KW-0325">Glycoprotein</keyword>
<evidence type="ECO:0000256" key="3">
    <source>
        <dbReference type="ARBA" id="ARBA00023180"/>
    </source>
</evidence>
<name>A0ABR2AKP9_9ROSI</name>
<keyword evidence="6" id="KW-1185">Reference proteome</keyword>
<feature type="domain" description="Bulb-type lectin" evidence="4">
    <location>
        <begin position="1"/>
        <end position="78"/>
    </location>
</feature>
<dbReference type="Gene3D" id="2.90.10.10">
    <property type="entry name" value="Bulb-type lectin domain"/>
    <property type="match status" value="1"/>
</dbReference>
<organism evidence="5 6">
    <name type="scientific">Hibiscus sabdariffa</name>
    <name type="common">roselle</name>
    <dbReference type="NCBI Taxonomy" id="183260"/>
    <lineage>
        <taxon>Eukaryota</taxon>
        <taxon>Viridiplantae</taxon>
        <taxon>Streptophyta</taxon>
        <taxon>Embryophyta</taxon>
        <taxon>Tracheophyta</taxon>
        <taxon>Spermatophyta</taxon>
        <taxon>Magnoliopsida</taxon>
        <taxon>eudicotyledons</taxon>
        <taxon>Gunneridae</taxon>
        <taxon>Pentapetalae</taxon>
        <taxon>rosids</taxon>
        <taxon>malvids</taxon>
        <taxon>Malvales</taxon>
        <taxon>Malvaceae</taxon>
        <taxon>Malvoideae</taxon>
        <taxon>Hibiscus</taxon>
    </lineage>
</organism>
<dbReference type="PANTHER" id="PTHR32444:SF242">
    <property type="entry name" value="G-TYPE LECTIN S-RECEPTOR-LIKE SERINE_THREONINE-PROTEIN KINASE RKS1"/>
    <property type="match status" value="1"/>
</dbReference>
<gene>
    <name evidence="5" type="ORF">V6N12_032986</name>
</gene>
<sequence>MFFSWCSIGFSGDTPISHRNGVLRIEVDDKLVVRNGNNSLVWSSSVLGSSNNAATKLFDTGNFVLSRDDSIGDLNRALWQNFNEPTDTFLSEMRVPVSSKGGEHRAYRSWKSSNDPSPGNYILALILMEDTG</sequence>